<dbReference type="SUPFAM" id="SSF51197">
    <property type="entry name" value="Clavaminate synthase-like"/>
    <property type="match status" value="1"/>
</dbReference>
<dbReference type="AlphaFoldDB" id="A0A452FBJ3"/>
<dbReference type="Gene3D" id="6.10.140.1470">
    <property type="match status" value="1"/>
</dbReference>
<accession>A0A452FBJ3</accession>
<dbReference type="GO" id="GO:0031591">
    <property type="term" value="P:wybutosine biosynthetic process"/>
    <property type="evidence" value="ECO:0007669"/>
    <property type="project" value="TreeGrafter"/>
</dbReference>
<keyword evidence="3" id="KW-1185">Reference proteome</keyword>
<dbReference type="Ensembl" id="ENSCHIT00000029406.1">
    <property type="protein sequence ID" value="ENSCHIP00000021557.1"/>
    <property type="gene ID" value="ENSCHIG00000019853.1"/>
</dbReference>
<dbReference type="GO" id="GO:0000049">
    <property type="term" value="F:tRNA binding"/>
    <property type="evidence" value="ECO:0007669"/>
    <property type="project" value="TreeGrafter"/>
</dbReference>
<dbReference type="Gene3D" id="2.60.120.650">
    <property type="entry name" value="Cupin"/>
    <property type="match status" value="1"/>
</dbReference>
<dbReference type="Proteomes" id="UP000291000">
    <property type="component" value="Chromosome 23"/>
</dbReference>
<reference evidence="2" key="2">
    <citation type="submission" date="2025-08" db="UniProtKB">
        <authorList>
            <consortium name="Ensembl"/>
        </authorList>
    </citation>
    <scope>IDENTIFICATION</scope>
</reference>
<feature type="domain" description="JmjC" evidence="1">
    <location>
        <begin position="1"/>
        <end position="90"/>
    </location>
</feature>
<dbReference type="EMBL" id="LWLT01000028">
    <property type="status" value="NOT_ANNOTATED_CDS"/>
    <property type="molecule type" value="Genomic_DNA"/>
</dbReference>
<name>A0A452FBJ3_CAPHI</name>
<dbReference type="GeneTree" id="ENSGT00940000158493"/>
<dbReference type="InterPro" id="IPR003347">
    <property type="entry name" value="JmjC_dom"/>
</dbReference>
<reference evidence="2 3" key="1">
    <citation type="submission" date="2016-04" db="EMBL/GenBank/DDBJ databases">
        <title>Polished mammalian reference genomes with single-molecule sequencing and chromosome conformation capture applied to the Capra hircus genome.</title>
        <authorList>
            <person name="Bickhart D.M."/>
            <person name="Koren S."/>
            <person name="Rosen B."/>
            <person name="Hastie A."/>
            <person name="Liachko I."/>
            <person name="Sullivan S.T."/>
            <person name="Burton J."/>
            <person name="Sayre B.L."/>
            <person name="Huson H.J."/>
            <person name="Lee J."/>
            <person name="Lam E."/>
            <person name="Kelley C.M."/>
            <person name="Hutchison J.L."/>
            <person name="Zhou Y."/>
            <person name="Sun J."/>
            <person name="Crisa A."/>
            <person name="Schwartz J.C."/>
            <person name="Hammond J.A."/>
            <person name="Schroeder S.G."/>
            <person name="Liu G.E."/>
            <person name="Dunham M."/>
            <person name="Shendure J."/>
            <person name="Sonstegard T.S."/>
            <person name="Phillippy A.M."/>
            <person name="Van Tassell C.P."/>
            <person name="Smith T.P."/>
        </authorList>
    </citation>
    <scope>NUCLEOTIDE SEQUENCE [LARGE SCALE GENOMIC DNA]</scope>
</reference>
<evidence type="ECO:0000313" key="2">
    <source>
        <dbReference type="Ensembl" id="ENSCHIP00000021557.1"/>
    </source>
</evidence>
<dbReference type="Pfam" id="PF13621">
    <property type="entry name" value="Cupin_8"/>
    <property type="match status" value="1"/>
</dbReference>
<dbReference type="STRING" id="9925.ENSCHIP00000021557"/>
<evidence type="ECO:0000313" key="3">
    <source>
        <dbReference type="Proteomes" id="UP000291000"/>
    </source>
</evidence>
<dbReference type="InterPro" id="IPR041667">
    <property type="entry name" value="Cupin_8"/>
</dbReference>
<evidence type="ECO:0000259" key="1">
    <source>
        <dbReference type="PROSITE" id="PS51184"/>
    </source>
</evidence>
<reference evidence="2" key="3">
    <citation type="submission" date="2025-09" db="UniProtKB">
        <authorList>
            <consortium name="Ensembl"/>
        </authorList>
    </citation>
    <scope>IDENTIFICATION</scope>
</reference>
<dbReference type="OMA" id="FWKHLPP"/>
<dbReference type="PANTHER" id="PTHR12461">
    <property type="entry name" value="HYPOXIA-INDUCIBLE FACTOR 1 ALPHA INHIBITOR-RELATED"/>
    <property type="match status" value="1"/>
</dbReference>
<dbReference type="PROSITE" id="PS51184">
    <property type="entry name" value="JMJC"/>
    <property type="match status" value="1"/>
</dbReference>
<proteinExistence type="predicted"/>
<organism evidence="2 3">
    <name type="scientific">Capra hircus</name>
    <name type="common">Goat</name>
    <dbReference type="NCBI Taxonomy" id="9925"/>
    <lineage>
        <taxon>Eukaryota</taxon>
        <taxon>Metazoa</taxon>
        <taxon>Chordata</taxon>
        <taxon>Craniata</taxon>
        <taxon>Vertebrata</taxon>
        <taxon>Euteleostomi</taxon>
        <taxon>Mammalia</taxon>
        <taxon>Eutheria</taxon>
        <taxon>Laurasiatheria</taxon>
        <taxon>Artiodactyla</taxon>
        <taxon>Ruminantia</taxon>
        <taxon>Pecora</taxon>
        <taxon>Bovidae</taxon>
        <taxon>Caprinae</taxon>
        <taxon>Capra</taxon>
    </lineage>
</organism>
<dbReference type="PANTHER" id="PTHR12461:SF104">
    <property type="entry name" value="TRNA WYBUTOSINE-SYNTHESIZING PROTEIN 5"/>
    <property type="match status" value="1"/>
</dbReference>
<sequence length="129" mass="14626">GKKCIIIFSPQDAQCIKSEVPNIDNTDLSKDLLFSKARWYECSLKAGDVLFIPALLFHNIISEEFRVGVNVFWKHLPSELYGKMDTYGNKDPTAASRTAQILDRAVSSVQSPRRMVLPIQDKAYSKNFE</sequence>
<protein>
    <recommendedName>
        <fullName evidence="1">JmjC domain-containing protein</fullName>
    </recommendedName>
</protein>